<gene>
    <name evidence="2" type="ORF">V5E97_21830</name>
</gene>
<organism evidence="2">
    <name type="scientific">Singulisphaera sp. Ch08</name>
    <dbReference type="NCBI Taxonomy" id="3120278"/>
    <lineage>
        <taxon>Bacteria</taxon>
        <taxon>Pseudomonadati</taxon>
        <taxon>Planctomycetota</taxon>
        <taxon>Planctomycetia</taxon>
        <taxon>Isosphaerales</taxon>
        <taxon>Isosphaeraceae</taxon>
        <taxon>Singulisphaera</taxon>
    </lineage>
</organism>
<evidence type="ECO:0000313" key="2">
    <source>
        <dbReference type="EMBL" id="XBH00993.1"/>
    </source>
</evidence>
<name>A0AAU7C7A6_9BACT</name>
<dbReference type="RefSeq" id="WP_406693676.1">
    <property type="nucleotide sequence ID" value="NZ_CP155447.1"/>
</dbReference>
<dbReference type="EMBL" id="CP155447">
    <property type="protein sequence ID" value="XBH00993.1"/>
    <property type="molecule type" value="Genomic_DNA"/>
</dbReference>
<dbReference type="InterPro" id="IPR010870">
    <property type="entry name" value="Porin_O/P"/>
</dbReference>
<dbReference type="InterPro" id="IPR023614">
    <property type="entry name" value="Porin_dom_sf"/>
</dbReference>
<proteinExistence type="predicted"/>
<dbReference type="Gene3D" id="2.40.160.10">
    <property type="entry name" value="Porin"/>
    <property type="match status" value="1"/>
</dbReference>
<feature type="compositionally biased region" description="Polar residues" evidence="1">
    <location>
        <begin position="92"/>
        <end position="106"/>
    </location>
</feature>
<feature type="compositionally biased region" description="Gly residues" evidence="1">
    <location>
        <begin position="122"/>
        <end position="132"/>
    </location>
</feature>
<dbReference type="AlphaFoldDB" id="A0AAU7C7A6"/>
<sequence>MGDGKCSKLLSAFALIVLGGHLGWPWVAIAQDQPHLSSPSPTPPADASVSERLHKMEEMNLLLLQKFDDLARQNQALAQKNTELEGRVNLLTQGGNAPVSHDTSVPSPLAEDKAGGLPPATAGGGSKTGGGDPTTTGRSQQTGNRHRGKLPLKSSYDFDNDGFVWSTHDDELTLGVRAMSQVESRIYQQPNQFPVSNGFYNPRTRVYFEGQLSKPIQYEFSFQNTFDNLALLDAYLNFNYDPRFQLRVGRYKTPFAYEWYRVHVWHLLSPERSLFANNYEGNRRFGLMGWGTLLDQRIEYAVGTFNTQRNSYQPFDSRQDVMAFLNFKPFYNREEGFLLRDLHVGGSVNAGQENQPTIPAVLRTNSAPSAQGIDGSAAANSATLPFLAFNPGVLERGSRALWELHTAYYYGGLSLLAAWQGGHESYAKGANAPSHRIPIGGMFAQAGYIFTGETIRDRTLIDPIRPFDLRHGRFGLGAFEVTARYSLLDLDRRVFAAGLADPNLWTNRAEMTDVGFNWYLNKFVKIYFDWEHAMFGDPVVYNTKTRRKQLTSDLFWLRFQVYF</sequence>
<accession>A0AAU7C7A6</accession>
<evidence type="ECO:0000256" key="1">
    <source>
        <dbReference type="SAM" id="MobiDB-lite"/>
    </source>
</evidence>
<dbReference type="SUPFAM" id="SSF56935">
    <property type="entry name" value="Porins"/>
    <property type="match status" value="1"/>
</dbReference>
<feature type="region of interest" description="Disordered" evidence="1">
    <location>
        <begin position="92"/>
        <end position="153"/>
    </location>
</feature>
<reference evidence="2" key="1">
    <citation type="submission" date="2024-05" db="EMBL/GenBank/DDBJ databases">
        <title>Planctomycetes of the genus Singulisphaera possess chitinolytic capabilities.</title>
        <authorList>
            <person name="Ivanova A."/>
        </authorList>
    </citation>
    <scope>NUCLEOTIDE SEQUENCE</scope>
    <source>
        <strain evidence="2">Ch08T</strain>
    </source>
</reference>
<protein>
    <submittedName>
        <fullName evidence="2">Porin</fullName>
    </submittedName>
</protein>
<dbReference type="Pfam" id="PF07396">
    <property type="entry name" value="Porin_O_P"/>
    <property type="match status" value="1"/>
</dbReference>